<reference evidence="5 6" key="1">
    <citation type="submission" date="2015-11" db="EMBL/GenBank/DDBJ databases">
        <authorList>
            <person name="Varghese N."/>
        </authorList>
    </citation>
    <scope>NUCLEOTIDE SEQUENCE [LARGE SCALE GENOMIC DNA]</scope>
    <source>
        <strain evidence="5 6">JGI-24</strain>
    </source>
</reference>
<gene>
    <name evidence="5" type="ORF">JGI24_00269</name>
</gene>
<dbReference type="GO" id="GO:0000271">
    <property type="term" value="P:polysaccharide biosynthetic process"/>
    <property type="evidence" value="ECO:0007669"/>
    <property type="project" value="InterPro"/>
</dbReference>
<evidence type="ECO:0000313" key="5">
    <source>
        <dbReference type="EMBL" id="CUS97431.1"/>
    </source>
</evidence>
<dbReference type="GO" id="GO:0016628">
    <property type="term" value="F:oxidoreductase activity, acting on the CH-CH group of donors, NAD or NADP as acceptor"/>
    <property type="evidence" value="ECO:0007669"/>
    <property type="project" value="InterPro"/>
</dbReference>
<feature type="domain" description="UDP-glucose/GDP-mannose dehydrogenase C-terminal" evidence="4">
    <location>
        <begin position="329"/>
        <end position="425"/>
    </location>
</feature>
<dbReference type="InterPro" id="IPR008927">
    <property type="entry name" value="6-PGluconate_DH-like_C_sf"/>
</dbReference>
<dbReference type="NCBIfam" id="TIGR03026">
    <property type="entry name" value="NDP-sugDHase"/>
    <property type="match status" value="1"/>
</dbReference>
<keyword evidence="2" id="KW-0520">NAD</keyword>
<comment type="similarity">
    <text evidence="3">Belongs to the UDP-glucose/GDP-mannose dehydrogenase family.</text>
</comment>
<proteinExistence type="inferred from homology"/>
<dbReference type="InterPro" id="IPR017476">
    <property type="entry name" value="UDP-Glc/GDP-Man"/>
</dbReference>
<dbReference type="InterPro" id="IPR001732">
    <property type="entry name" value="UDP-Glc/GDP-Man_DH_N"/>
</dbReference>
<dbReference type="Proteomes" id="UP000243065">
    <property type="component" value="Unassembled WGS sequence"/>
</dbReference>
<dbReference type="GO" id="GO:0051287">
    <property type="term" value="F:NAD binding"/>
    <property type="evidence" value="ECO:0007669"/>
    <property type="project" value="InterPro"/>
</dbReference>
<accession>A0A656D294</accession>
<protein>
    <submittedName>
        <fullName evidence="5">UDP-N-acetyl-D-glucosamine dehydrogenase</fullName>
    </submittedName>
</protein>
<dbReference type="EMBL" id="CZVU01000007">
    <property type="protein sequence ID" value="CUS97431.1"/>
    <property type="molecule type" value="Genomic_DNA"/>
</dbReference>
<evidence type="ECO:0000256" key="2">
    <source>
        <dbReference type="ARBA" id="ARBA00023027"/>
    </source>
</evidence>
<dbReference type="InterPro" id="IPR028359">
    <property type="entry name" value="UDP_ManNAc/GlcNAc_DH"/>
</dbReference>
<dbReference type="Pfam" id="PF00984">
    <property type="entry name" value="UDPG_MGDP_dh"/>
    <property type="match status" value="1"/>
</dbReference>
<dbReference type="Gene3D" id="3.40.50.720">
    <property type="entry name" value="NAD(P)-binding Rossmann-like Domain"/>
    <property type="match status" value="2"/>
</dbReference>
<dbReference type="PIRSF" id="PIRSF000124">
    <property type="entry name" value="UDPglc_GDPman_dh"/>
    <property type="match status" value="1"/>
</dbReference>
<sequence>MDYLRRKILKKEAKIGVVGLGYVGLPLAVEYASKGFTTIGIDIDKSKVERLNKGENYILDVDSEKLRKLVKSGKLSAVDDYSCVDTLDVIFICVPTPFKENKDPDISHILNATENIAKKLRSGQIIILKSTTFPTTTESYVLPILEKTGLKVGQDFFLAFSPERIDPGNKKWNLSNTPVIVGGVTPECTSLAEAVIKQISKNVHRVSSPSVAEMAKLLENIFRSVNIALVNELAQLCDRIGGIDIWEVIEAASTKPFGFMPFYPGPGIGGHCILVDPYYLAWFARSYDFHTNFIELAAETNESMPFYVVNLILKELSSIPKTIKDANILFLGVAFKKDVDDTRLSPALKIIEILMNEGARNISYNDPYVPEVLVNGVRFKSIELSRENLQSFDIVVVTTDHSSYDFDFIVKNSKIVIDTRNATKNVKANNAKIVKLGAVKKFKTKG</sequence>
<evidence type="ECO:0000313" key="6">
    <source>
        <dbReference type="Proteomes" id="UP000243065"/>
    </source>
</evidence>
<dbReference type="InterPro" id="IPR014026">
    <property type="entry name" value="UDP-Glc/GDP-Man_DH_dimer"/>
</dbReference>
<keyword evidence="6" id="KW-1185">Reference proteome</keyword>
<dbReference type="SUPFAM" id="SSF51735">
    <property type="entry name" value="NAD(P)-binding Rossmann-fold domains"/>
    <property type="match status" value="1"/>
</dbReference>
<evidence type="ECO:0000259" key="4">
    <source>
        <dbReference type="SMART" id="SM00984"/>
    </source>
</evidence>
<dbReference type="InterPro" id="IPR036291">
    <property type="entry name" value="NAD(P)-bd_dom_sf"/>
</dbReference>
<dbReference type="GO" id="GO:0016616">
    <property type="term" value="F:oxidoreductase activity, acting on the CH-OH group of donors, NAD or NADP as acceptor"/>
    <property type="evidence" value="ECO:0007669"/>
    <property type="project" value="InterPro"/>
</dbReference>
<keyword evidence="1" id="KW-0560">Oxidoreductase</keyword>
<dbReference type="InterPro" id="IPR036220">
    <property type="entry name" value="UDP-Glc/GDP-Man_DH_C_sf"/>
</dbReference>
<dbReference type="SUPFAM" id="SSF52413">
    <property type="entry name" value="UDP-glucose/GDP-mannose dehydrogenase C-terminal domain"/>
    <property type="match status" value="1"/>
</dbReference>
<name>A0A656D294_KRYT1</name>
<dbReference type="AlphaFoldDB" id="A0A656D294"/>
<dbReference type="PANTHER" id="PTHR43491">
    <property type="entry name" value="UDP-N-ACETYL-D-MANNOSAMINE DEHYDROGENASE"/>
    <property type="match status" value="1"/>
</dbReference>
<dbReference type="SMART" id="SM00984">
    <property type="entry name" value="UDPG_MGDP_dh_C"/>
    <property type="match status" value="1"/>
</dbReference>
<dbReference type="PANTHER" id="PTHR43491:SF1">
    <property type="entry name" value="UDP-N-ACETYL-D-MANNOSAMINE DEHYDROGENASE"/>
    <property type="match status" value="1"/>
</dbReference>
<dbReference type="Pfam" id="PF03720">
    <property type="entry name" value="UDPG_MGDP_dh_C"/>
    <property type="match status" value="1"/>
</dbReference>
<organism evidence="5 6">
    <name type="scientific">Kryptobacter tengchongensis</name>
    <dbReference type="NCBI Taxonomy" id="1643429"/>
    <lineage>
        <taxon>Bacteria</taxon>
        <taxon>Pseudomonadati</taxon>
        <taxon>Candidatus Kryptoniota</taxon>
        <taxon>Candidatus Kryptobacter</taxon>
    </lineage>
</organism>
<evidence type="ECO:0000256" key="3">
    <source>
        <dbReference type="PIRNR" id="PIRNR000124"/>
    </source>
</evidence>
<dbReference type="SUPFAM" id="SSF48179">
    <property type="entry name" value="6-phosphogluconate dehydrogenase C-terminal domain-like"/>
    <property type="match status" value="1"/>
</dbReference>
<dbReference type="Pfam" id="PF03721">
    <property type="entry name" value="UDPG_MGDP_dh_N"/>
    <property type="match status" value="1"/>
</dbReference>
<evidence type="ECO:0000256" key="1">
    <source>
        <dbReference type="ARBA" id="ARBA00023002"/>
    </source>
</evidence>
<dbReference type="InterPro" id="IPR014027">
    <property type="entry name" value="UDP-Glc/GDP-Man_DH_C"/>
</dbReference>
<dbReference type="PIRSF" id="PIRSF500136">
    <property type="entry name" value="UDP_ManNAc_DH"/>
    <property type="match status" value="1"/>
</dbReference>
<dbReference type="OrthoDB" id="9803238at2"/>